<sequence>MAPPGGPANLESIRRSSGGPARFPGILPLPAVLCPDRGPPRQGRSGTQLAPGTHQVRLSPSEPLCKIREDEEQVLLVAPYWPIRTCPSLKDSPEEGPSFSGDGHNLTPASRPLEPTCVASGRDSADLTGLPQAVINAIIQAKAPSTRQAYALKWGLITDWRSSRQQDPQRCSVGVMLSFLSSRKVGAEAVPLHFKSSWSARRLNPPRPHLIPSWDLSVLLLGLRWAPFEPLASVELKYLSLKTSLLIVLTSIKRVGDLHAFSVSESCLEFGLADSHVTLRPRPGYVPKVPTTPFRDQVVNLQALPPEEADPAMSLLCPVCALRTYVDHTRSFRCSEQLFVCLGGQQLGNAVSKQWLAHWVVDAITLAYQCQGGNGNVTSSCHNSGLRWGAQFWLSSTS</sequence>
<dbReference type="Proteomes" id="UP000830375">
    <property type="component" value="Unassembled WGS sequence"/>
</dbReference>
<organism evidence="2 3">
    <name type="scientific">Labeo rohita</name>
    <name type="common">Indian major carp</name>
    <name type="synonym">Cyprinus rohita</name>
    <dbReference type="NCBI Taxonomy" id="84645"/>
    <lineage>
        <taxon>Eukaryota</taxon>
        <taxon>Metazoa</taxon>
        <taxon>Chordata</taxon>
        <taxon>Craniata</taxon>
        <taxon>Vertebrata</taxon>
        <taxon>Euteleostomi</taxon>
        <taxon>Actinopterygii</taxon>
        <taxon>Neopterygii</taxon>
        <taxon>Teleostei</taxon>
        <taxon>Ostariophysi</taxon>
        <taxon>Cypriniformes</taxon>
        <taxon>Cyprinidae</taxon>
        <taxon>Labeoninae</taxon>
        <taxon>Labeonini</taxon>
        <taxon>Labeo</taxon>
    </lineage>
</organism>
<keyword evidence="2" id="KW-0240">DNA-directed RNA polymerase</keyword>
<evidence type="ECO:0000313" key="3">
    <source>
        <dbReference type="Proteomes" id="UP000830375"/>
    </source>
</evidence>
<gene>
    <name evidence="2" type="ORF">H4Q32_015350</name>
</gene>
<comment type="caution">
    <text evidence="2">The sequence shown here is derived from an EMBL/GenBank/DDBJ whole genome shotgun (WGS) entry which is preliminary data.</text>
</comment>
<reference evidence="2 3" key="1">
    <citation type="submission" date="2022-01" db="EMBL/GenBank/DDBJ databases">
        <title>A high-quality chromosome-level genome assembly of rohu carp, Labeo rohita.</title>
        <authorList>
            <person name="Arick M.A. II"/>
            <person name="Hsu C.-Y."/>
            <person name="Magbanua Z."/>
            <person name="Pechanova O."/>
            <person name="Grover C."/>
            <person name="Miller E."/>
            <person name="Thrash A."/>
            <person name="Ezzel L."/>
            <person name="Alam S."/>
            <person name="Benzie J."/>
            <person name="Hamilton M."/>
            <person name="Karsi A."/>
            <person name="Lawrence M.L."/>
            <person name="Peterson D.G."/>
        </authorList>
    </citation>
    <scope>NUCLEOTIDE SEQUENCE [LARGE SCALE GENOMIC DNA]</scope>
    <source>
        <strain evidence="3">BAU-BD-2019</strain>
        <tissue evidence="2">Blood</tissue>
    </source>
</reference>
<dbReference type="EMBL" id="JACTAM010000023">
    <property type="protein sequence ID" value="KAI2649401.1"/>
    <property type="molecule type" value="Genomic_DNA"/>
</dbReference>
<protein>
    <submittedName>
        <fullName evidence="2">DNA-directed RNA polymerase II subunit RPB2</fullName>
    </submittedName>
</protein>
<dbReference type="PANTHER" id="PTHR35617">
    <property type="entry name" value="PHAGE_INTEGRASE DOMAIN-CONTAINING PROTEIN"/>
    <property type="match status" value="1"/>
</dbReference>
<dbReference type="GO" id="GO:0000428">
    <property type="term" value="C:DNA-directed RNA polymerase complex"/>
    <property type="evidence" value="ECO:0007669"/>
    <property type="project" value="UniProtKB-KW"/>
</dbReference>
<keyword evidence="3" id="KW-1185">Reference proteome</keyword>
<accession>A0ABQ8LFB5</accession>
<keyword evidence="2" id="KW-0804">Transcription</keyword>
<feature type="region of interest" description="Disordered" evidence="1">
    <location>
        <begin position="1"/>
        <end position="58"/>
    </location>
</feature>
<feature type="region of interest" description="Disordered" evidence="1">
    <location>
        <begin position="89"/>
        <end position="109"/>
    </location>
</feature>
<dbReference type="PANTHER" id="PTHR35617:SF3">
    <property type="entry name" value="CORE-BINDING (CB) DOMAIN-CONTAINING PROTEIN"/>
    <property type="match status" value="1"/>
</dbReference>
<evidence type="ECO:0000313" key="2">
    <source>
        <dbReference type="EMBL" id="KAI2649401.1"/>
    </source>
</evidence>
<name>A0ABQ8LFB5_LABRO</name>
<proteinExistence type="predicted"/>
<evidence type="ECO:0000256" key="1">
    <source>
        <dbReference type="SAM" id="MobiDB-lite"/>
    </source>
</evidence>